<dbReference type="EMBL" id="PFNL01000117">
    <property type="protein sequence ID" value="PIZ45953.1"/>
    <property type="molecule type" value="Genomic_DNA"/>
</dbReference>
<reference evidence="3" key="1">
    <citation type="submission" date="2017-09" db="EMBL/GenBank/DDBJ databases">
        <title>Depth-based differentiation of microbial function through sediment-hosted aquifers and enrichment of novel symbionts in the deep terrestrial subsurface.</title>
        <authorList>
            <person name="Probst A.J."/>
            <person name="Ladd B."/>
            <person name="Jarett J.K."/>
            <person name="Geller-Mcgrath D.E."/>
            <person name="Sieber C.M.K."/>
            <person name="Emerson J.B."/>
            <person name="Anantharaman K."/>
            <person name="Thomas B.C."/>
            <person name="Malmstrom R."/>
            <person name="Stieglmeier M."/>
            <person name="Klingl A."/>
            <person name="Woyke T."/>
            <person name="Ryan C.M."/>
            <person name="Banfield J.F."/>
        </authorList>
    </citation>
    <scope>NUCLEOTIDE SEQUENCE [LARGE SCALE GENOMIC DNA]</scope>
</reference>
<evidence type="ECO:0000313" key="3">
    <source>
        <dbReference type="Proteomes" id="UP000228920"/>
    </source>
</evidence>
<protein>
    <recommendedName>
        <fullName evidence="1">BioF2-like acetyltransferase domain-containing protein</fullName>
    </recommendedName>
</protein>
<organism evidence="2 3">
    <name type="scientific">candidate division WWE3 bacterium CG_4_10_14_0_2_um_filter_41_14</name>
    <dbReference type="NCBI Taxonomy" id="1975072"/>
    <lineage>
        <taxon>Bacteria</taxon>
        <taxon>Katanobacteria</taxon>
    </lineage>
</organism>
<proteinExistence type="predicted"/>
<feature type="domain" description="BioF2-like acetyltransferase" evidence="1">
    <location>
        <begin position="130"/>
        <end position="192"/>
    </location>
</feature>
<dbReference type="AlphaFoldDB" id="A0A2M7TI05"/>
<gene>
    <name evidence="2" type="ORF">COY32_04480</name>
</gene>
<dbReference type="Pfam" id="PF13480">
    <property type="entry name" value="Acetyltransf_6"/>
    <property type="match status" value="1"/>
</dbReference>
<sequence>MKLFFSEHLPHYESYSFPYQVWGLQEPNDDRNDLLSRGFLPSRMKIGLWYLARSFRIDLTKFIASSENRRVIKKTIPYHFTIQSSSTYKISNSELLWMRQYIIDTIGEVAISDHAIKRIFSPHLSNTVFMWRKQDDDRIAGMVPVMVLKGSMFYWMAFLNPAMNASGLGSRMMLEAIQWAQKDGLAHAYLGTVYKPSALYKTNFSGGEFFDGARWNSSMEALSYLVEKHDGPDLFRDNTWLELAGVSTMSEYLKVLALSEGRQDQAGQTVDSQEN</sequence>
<dbReference type="Gene3D" id="3.40.630.30">
    <property type="match status" value="1"/>
</dbReference>
<dbReference type="SUPFAM" id="SSF55729">
    <property type="entry name" value="Acyl-CoA N-acyltransferases (Nat)"/>
    <property type="match status" value="1"/>
</dbReference>
<comment type="caution">
    <text evidence="2">The sequence shown here is derived from an EMBL/GenBank/DDBJ whole genome shotgun (WGS) entry which is preliminary data.</text>
</comment>
<dbReference type="InterPro" id="IPR038740">
    <property type="entry name" value="BioF2-like_GNAT_dom"/>
</dbReference>
<name>A0A2M7TI05_UNCKA</name>
<dbReference type="InterPro" id="IPR016181">
    <property type="entry name" value="Acyl_CoA_acyltransferase"/>
</dbReference>
<accession>A0A2M7TI05</accession>
<evidence type="ECO:0000259" key="1">
    <source>
        <dbReference type="Pfam" id="PF13480"/>
    </source>
</evidence>
<dbReference type="Proteomes" id="UP000228920">
    <property type="component" value="Unassembled WGS sequence"/>
</dbReference>
<evidence type="ECO:0000313" key="2">
    <source>
        <dbReference type="EMBL" id="PIZ45953.1"/>
    </source>
</evidence>